<protein>
    <recommendedName>
        <fullName evidence="2 5">Protein-tyrosine sulfotransferase</fullName>
        <ecNumber evidence="2 5">2.8.2.20</ecNumber>
    </recommendedName>
</protein>
<dbReference type="InterPro" id="IPR026634">
    <property type="entry name" value="TPST-like"/>
</dbReference>
<comment type="function">
    <text evidence="5">Catalyzes the O-sulfation of tyrosine residues within acidic motifs of polypeptides, using 3'-phosphoadenylyl sulfate (PAPS) as cosubstrate.</text>
</comment>
<dbReference type="OMA" id="WLNTGYR"/>
<dbReference type="EnsemblMetazoa" id="XM_021044993.2">
    <property type="protein sequence ID" value="XP_020900652.1"/>
    <property type="gene ID" value="LOC110239285"/>
</dbReference>
<dbReference type="PANTHER" id="PTHR12788">
    <property type="entry name" value="PROTEIN-TYROSINE SULFOTRANSFERASE 2"/>
    <property type="match status" value="1"/>
</dbReference>
<name>A0A913X8P4_EXADI</name>
<dbReference type="OrthoDB" id="6020239at2759"/>
<evidence type="ECO:0000256" key="5">
    <source>
        <dbReference type="RuleBase" id="RU365018"/>
    </source>
</evidence>
<sequence>MLKKCCLAGLVFMTILTTLLLWNEYYLVNNSRRGARRKGRGRKAKIGKVGKIPIIPGKPLASKKEYDQVKSFVLFIGYPRSGHTLVSTLIEAHPNAIIANEFDLIGKWQNWKPQNQNKYFLFDQFHKNSHMEAQRGYRTKSGNALFSFYVSGQFQGKVQGKLKIIGAKKGGRTTKLMTKKKRMKTIETIMATVNVPFKFLHVVRNPYDNIATMLLRTKKMRLNMKPDFKLNDSETLDSEILKYFNLASRNQYLAKKYAKSLLEIQNTDLIRRPKEMLKKMCKFLGLTCSQKYLDDCVKIIFKKPSHTRNNVVWTVEQKRRIKQAMKRYSFLKRFSFDSD</sequence>
<reference evidence="6" key="1">
    <citation type="submission" date="2022-11" db="UniProtKB">
        <authorList>
            <consortium name="EnsemblMetazoa"/>
        </authorList>
    </citation>
    <scope>IDENTIFICATION</scope>
</reference>
<dbReference type="GeneID" id="110239285"/>
<dbReference type="GO" id="GO:0008476">
    <property type="term" value="F:protein-tyrosine sulfotransferase activity"/>
    <property type="evidence" value="ECO:0007669"/>
    <property type="project" value="UniProtKB-EC"/>
</dbReference>
<organism evidence="6 7">
    <name type="scientific">Exaiptasia diaphana</name>
    <name type="common">Tropical sea anemone</name>
    <name type="synonym">Aiptasia pulchella</name>
    <dbReference type="NCBI Taxonomy" id="2652724"/>
    <lineage>
        <taxon>Eukaryota</taxon>
        <taxon>Metazoa</taxon>
        <taxon>Cnidaria</taxon>
        <taxon>Anthozoa</taxon>
        <taxon>Hexacorallia</taxon>
        <taxon>Actiniaria</taxon>
        <taxon>Aiptasiidae</taxon>
        <taxon>Exaiptasia</taxon>
    </lineage>
</organism>
<evidence type="ECO:0000256" key="4">
    <source>
        <dbReference type="ARBA" id="ARBA00048460"/>
    </source>
</evidence>
<comment type="catalytic activity">
    <reaction evidence="4 5">
        <text>L-tyrosyl-[protein] + 3'-phosphoadenylyl sulfate = O-sulfo-L-tyrosine-[protein] + adenosine 3',5'-bisphosphate + H(+)</text>
        <dbReference type="Rhea" id="RHEA:16801"/>
        <dbReference type="Rhea" id="RHEA-COMP:10136"/>
        <dbReference type="Rhea" id="RHEA-COMP:11688"/>
        <dbReference type="ChEBI" id="CHEBI:15378"/>
        <dbReference type="ChEBI" id="CHEBI:46858"/>
        <dbReference type="ChEBI" id="CHEBI:58339"/>
        <dbReference type="ChEBI" id="CHEBI:58343"/>
        <dbReference type="ChEBI" id="CHEBI:65286"/>
        <dbReference type="EC" id="2.8.2.20"/>
    </reaction>
</comment>
<keyword evidence="7" id="KW-1185">Reference proteome</keyword>
<dbReference type="AlphaFoldDB" id="A0A913X8P4"/>
<keyword evidence="3 5" id="KW-0808">Transferase</keyword>
<evidence type="ECO:0000256" key="3">
    <source>
        <dbReference type="ARBA" id="ARBA00022679"/>
    </source>
</evidence>
<dbReference type="Proteomes" id="UP000887567">
    <property type="component" value="Unplaced"/>
</dbReference>
<dbReference type="Pfam" id="PF13469">
    <property type="entry name" value="Sulfotransfer_3"/>
    <property type="match status" value="1"/>
</dbReference>
<dbReference type="EC" id="2.8.2.20" evidence="2 5"/>
<proteinExistence type="inferred from homology"/>
<evidence type="ECO:0000256" key="1">
    <source>
        <dbReference type="ARBA" id="ARBA00009988"/>
    </source>
</evidence>
<dbReference type="KEGG" id="epa:110239285"/>
<dbReference type="SUPFAM" id="SSF52540">
    <property type="entry name" value="P-loop containing nucleoside triphosphate hydrolases"/>
    <property type="match status" value="1"/>
</dbReference>
<dbReference type="InterPro" id="IPR027417">
    <property type="entry name" value="P-loop_NTPase"/>
</dbReference>
<dbReference type="Gene3D" id="3.40.50.300">
    <property type="entry name" value="P-loop containing nucleotide triphosphate hydrolases"/>
    <property type="match status" value="1"/>
</dbReference>
<evidence type="ECO:0000256" key="2">
    <source>
        <dbReference type="ARBA" id="ARBA00013262"/>
    </source>
</evidence>
<evidence type="ECO:0000313" key="6">
    <source>
        <dbReference type="EnsemblMetazoa" id="XP_020900652.1"/>
    </source>
</evidence>
<comment type="similarity">
    <text evidence="1 5">Belongs to the protein sulfotransferase family.</text>
</comment>
<evidence type="ECO:0000313" key="7">
    <source>
        <dbReference type="Proteomes" id="UP000887567"/>
    </source>
</evidence>
<dbReference type="PANTHER" id="PTHR12788:SF8">
    <property type="entry name" value="PROTEIN-TYROSINE SULFOTRANSFERASE"/>
    <property type="match status" value="1"/>
</dbReference>
<dbReference type="RefSeq" id="XP_020900652.1">
    <property type="nucleotide sequence ID" value="XM_021044993.2"/>
</dbReference>
<dbReference type="GO" id="GO:0005794">
    <property type="term" value="C:Golgi apparatus"/>
    <property type="evidence" value="ECO:0007669"/>
    <property type="project" value="TreeGrafter"/>
</dbReference>
<accession>A0A913X8P4</accession>